<feature type="region of interest" description="Disordered" evidence="1">
    <location>
        <begin position="37"/>
        <end position="67"/>
    </location>
</feature>
<evidence type="ECO:0000256" key="2">
    <source>
        <dbReference type="SAM" id="SignalP"/>
    </source>
</evidence>
<keyword evidence="4" id="KW-1185">Reference proteome</keyword>
<organism evidence="3 4">
    <name type="scientific">Arenimonas caeni</name>
    <dbReference type="NCBI Taxonomy" id="2058085"/>
    <lineage>
        <taxon>Bacteria</taxon>
        <taxon>Pseudomonadati</taxon>
        <taxon>Pseudomonadota</taxon>
        <taxon>Gammaproteobacteria</taxon>
        <taxon>Lysobacterales</taxon>
        <taxon>Lysobacteraceae</taxon>
        <taxon>Arenimonas</taxon>
    </lineage>
</organism>
<evidence type="ECO:0000256" key="1">
    <source>
        <dbReference type="SAM" id="MobiDB-lite"/>
    </source>
</evidence>
<comment type="caution">
    <text evidence="3">The sequence shown here is derived from an EMBL/GenBank/DDBJ whole genome shotgun (WGS) entry which is preliminary data.</text>
</comment>
<dbReference type="EMBL" id="PVLF01000014">
    <property type="protein sequence ID" value="PRH82033.1"/>
    <property type="molecule type" value="Genomic_DNA"/>
</dbReference>
<sequence>MGHRPRAVEPEYAMKRICTPGLLLGLALALPAMAQDAGHTGHDAHEAQDSHAGHDAHAAQDSHAGHDAHAGAIQYPAQRWSPDQPLSEGMQRVRAATAALSHGDHGHLDQAQVDNIAAELQSAVDAMFAQCKLEPEPDAALHPLLARVLGAATTLRENGFDADALATLEQVLADYPRLFDDPAWSESQSD</sequence>
<dbReference type="Proteomes" id="UP000241736">
    <property type="component" value="Unassembled WGS sequence"/>
</dbReference>
<gene>
    <name evidence="3" type="ORF">C6N40_09540</name>
</gene>
<evidence type="ECO:0000313" key="3">
    <source>
        <dbReference type="EMBL" id="PRH82033.1"/>
    </source>
</evidence>
<protein>
    <submittedName>
        <fullName evidence="3">DnrO protein</fullName>
    </submittedName>
</protein>
<proteinExistence type="predicted"/>
<evidence type="ECO:0000313" key="4">
    <source>
        <dbReference type="Proteomes" id="UP000241736"/>
    </source>
</evidence>
<dbReference type="OrthoDB" id="6933865at2"/>
<feature type="chain" id="PRO_5015118068" evidence="2">
    <location>
        <begin position="35"/>
        <end position="190"/>
    </location>
</feature>
<name>A0A2P6M7S3_9GAMM</name>
<reference evidence="3 4" key="1">
    <citation type="submission" date="2018-03" db="EMBL/GenBank/DDBJ databases">
        <title>Arenimonas caeni sp. nov., isolated from activated sludge.</title>
        <authorList>
            <person name="Liu H."/>
        </authorList>
    </citation>
    <scope>NUCLEOTIDE SEQUENCE [LARGE SCALE GENOMIC DNA]</scope>
    <source>
        <strain evidence="4">z29</strain>
    </source>
</reference>
<feature type="compositionally biased region" description="Basic and acidic residues" evidence="1">
    <location>
        <begin position="39"/>
        <end position="67"/>
    </location>
</feature>
<keyword evidence="2" id="KW-0732">Signal</keyword>
<dbReference type="AlphaFoldDB" id="A0A2P6M7S3"/>
<feature type="signal peptide" evidence="2">
    <location>
        <begin position="1"/>
        <end position="34"/>
    </location>
</feature>
<accession>A0A2P6M7S3</accession>